<feature type="domain" description="GH18" evidence="12">
    <location>
        <begin position="1"/>
        <end position="186"/>
    </location>
</feature>
<dbReference type="InParanoid" id="A0A340WR21"/>
<dbReference type="Pfam" id="PF00704">
    <property type="entry name" value="Glyco_hydro_18"/>
    <property type="match status" value="1"/>
</dbReference>
<dbReference type="GO" id="GO:0030133">
    <property type="term" value="C:transport vesicle"/>
    <property type="evidence" value="ECO:0007669"/>
    <property type="project" value="UniProtKB-SubCell"/>
</dbReference>
<dbReference type="SUPFAM" id="SSF51445">
    <property type="entry name" value="(Trans)glycosidases"/>
    <property type="match status" value="1"/>
</dbReference>
<dbReference type="InterPro" id="IPR050314">
    <property type="entry name" value="Glycosyl_Hydrlase_18"/>
</dbReference>
<dbReference type="GeneID" id="103068312"/>
<comment type="subcellular location">
    <subcellularLocation>
        <location evidence="1">Cytoplasmic vesicle</location>
        <location evidence="1">Secretory vesicle</location>
    </subcellularLocation>
</comment>
<keyword evidence="3" id="KW-0732">Signal</keyword>
<dbReference type="SMART" id="SM00636">
    <property type="entry name" value="Glyco_18"/>
    <property type="match status" value="1"/>
</dbReference>
<dbReference type="GO" id="GO:0005576">
    <property type="term" value="C:extracellular region"/>
    <property type="evidence" value="ECO:0007669"/>
    <property type="project" value="TreeGrafter"/>
</dbReference>
<comment type="similarity">
    <text evidence="2">Belongs to the glycosyl hydrolase 18 family.</text>
</comment>
<keyword evidence="4" id="KW-1015">Disulfide bond</keyword>
<reference evidence="14" key="1">
    <citation type="submission" date="2025-08" db="UniProtKB">
        <authorList>
            <consortium name="RefSeq"/>
        </authorList>
    </citation>
    <scope>IDENTIFICATION</scope>
</reference>
<evidence type="ECO:0000256" key="9">
    <source>
        <dbReference type="ARBA" id="ARBA00042450"/>
    </source>
</evidence>
<evidence type="ECO:0000256" key="1">
    <source>
        <dbReference type="ARBA" id="ARBA00004398"/>
    </source>
</evidence>
<proteinExistence type="inferred from homology"/>
<keyword evidence="6" id="KW-0278">Fertilization</keyword>
<evidence type="ECO:0000256" key="6">
    <source>
        <dbReference type="ARBA" id="ARBA00023279"/>
    </source>
</evidence>
<sequence>MNNNQIVPKDPQDEKILYPESNKLKERNRELKTLLSIGGWNFGTSRFITMLSMFANRQKFVNSVIALLRTHGFDGLDLFFLYPGLRGSPRHDRWTFVFLLEVLDKELPSKGPMAALSLCHIRALAQPSSLSDAFSVQLLDSLRILARRKVVNMEGKGAVDFLKENNFGGAVIWAIDLDDFSGSFCK</sequence>
<dbReference type="InterPro" id="IPR017853">
    <property type="entry name" value="GH"/>
</dbReference>
<dbReference type="GO" id="GO:0007338">
    <property type="term" value="P:single fertilization"/>
    <property type="evidence" value="ECO:0007669"/>
    <property type="project" value="UniProtKB-KW"/>
</dbReference>
<dbReference type="GO" id="GO:0004568">
    <property type="term" value="F:chitinase activity"/>
    <property type="evidence" value="ECO:0007669"/>
    <property type="project" value="TreeGrafter"/>
</dbReference>
<keyword evidence="7" id="KW-0968">Cytoplasmic vesicle</keyword>
<dbReference type="PANTHER" id="PTHR11177">
    <property type="entry name" value="CHITINASE"/>
    <property type="match status" value="1"/>
</dbReference>
<organism evidence="13 14">
    <name type="scientific">Lipotes vexillifer</name>
    <name type="common">Yangtze river dolphin</name>
    <dbReference type="NCBI Taxonomy" id="118797"/>
    <lineage>
        <taxon>Eukaryota</taxon>
        <taxon>Metazoa</taxon>
        <taxon>Chordata</taxon>
        <taxon>Craniata</taxon>
        <taxon>Vertebrata</taxon>
        <taxon>Euteleostomi</taxon>
        <taxon>Mammalia</taxon>
        <taxon>Eutheria</taxon>
        <taxon>Laurasiatheria</taxon>
        <taxon>Artiodactyla</taxon>
        <taxon>Whippomorpha</taxon>
        <taxon>Cetacea</taxon>
        <taxon>Odontoceti</taxon>
        <taxon>Lipotidae</taxon>
        <taxon>Lipotes</taxon>
    </lineage>
</organism>
<dbReference type="PANTHER" id="PTHR11177:SF385">
    <property type="entry name" value="OVIDUCT-SPECIFIC GLYCOPROTEIN"/>
    <property type="match status" value="1"/>
</dbReference>
<evidence type="ECO:0000256" key="11">
    <source>
        <dbReference type="ARBA" id="ARBA00043205"/>
    </source>
</evidence>
<evidence type="ECO:0000256" key="4">
    <source>
        <dbReference type="ARBA" id="ARBA00023157"/>
    </source>
</evidence>
<dbReference type="GO" id="GO:0005975">
    <property type="term" value="P:carbohydrate metabolic process"/>
    <property type="evidence" value="ECO:0007669"/>
    <property type="project" value="InterPro"/>
</dbReference>
<protein>
    <recommendedName>
        <fullName evidence="8">Oviduct-specific glycoprotein</fullName>
    </recommendedName>
    <alternativeName>
        <fullName evidence="9">Estrogen-dependent oviduct protein</fullName>
    </alternativeName>
    <alternativeName>
        <fullName evidence="10">Oviductal glycoprotein</fullName>
    </alternativeName>
    <alternativeName>
        <fullName evidence="11">Oviductin</fullName>
    </alternativeName>
</protein>
<evidence type="ECO:0000256" key="3">
    <source>
        <dbReference type="ARBA" id="ARBA00022729"/>
    </source>
</evidence>
<dbReference type="Gene3D" id="3.20.20.80">
    <property type="entry name" value="Glycosidases"/>
    <property type="match status" value="2"/>
</dbReference>
<evidence type="ECO:0000256" key="2">
    <source>
        <dbReference type="ARBA" id="ARBA00009336"/>
    </source>
</evidence>
<evidence type="ECO:0000256" key="10">
    <source>
        <dbReference type="ARBA" id="ARBA00042898"/>
    </source>
</evidence>
<dbReference type="GO" id="GO:0008061">
    <property type="term" value="F:chitin binding"/>
    <property type="evidence" value="ECO:0007669"/>
    <property type="project" value="InterPro"/>
</dbReference>
<evidence type="ECO:0000256" key="8">
    <source>
        <dbReference type="ARBA" id="ARBA00039807"/>
    </source>
</evidence>
<keyword evidence="13" id="KW-1185">Reference proteome</keyword>
<dbReference type="InterPro" id="IPR001223">
    <property type="entry name" value="Glyco_hydro18_cat"/>
</dbReference>
<evidence type="ECO:0000313" key="13">
    <source>
        <dbReference type="Proteomes" id="UP000265300"/>
    </source>
</evidence>
<accession>A0A340WR21</accession>
<dbReference type="Proteomes" id="UP000265300">
    <property type="component" value="Unplaced"/>
</dbReference>
<name>A0A340WR21_LIPVE</name>
<evidence type="ECO:0000256" key="7">
    <source>
        <dbReference type="ARBA" id="ARBA00023329"/>
    </source>
</evidence>
<gene>
    <name evidence="14" type="primary">LOC103068312</name>
</gene>
<dbReference type="STRING" id="118797.A0A340WR21"/>
<evidence type="ECO:0000259" key="12">
    <source>
        <dbReference type="PROSITE" id="PS51910"/>
    </source>
</evidence>
<dbReference type="OrthoDB" id="76388at2759"/>
<dbReference type="InterPro" id="IPR011583">
    <property type="entry name" value="Chitinase_II/V-like_cat"/>
</dbReference>
<dbReference type="GO" id="GO:0006032">
    <property type="term" value="P:chitin catabolic process"/>
    <property type="evidence" value="ECO:0007669"/>
    <property type="project" value="TreeGrafter"/>
</dbReference>
<dbReference type="AlphaFoldDB" id="A0A340WR21"/>
<dbReference type="RefSeq" id="XP_007449415.1">
    <property type="nucleotide sequence ID" value="XM_007449353.1"/>
</dbReference>
<dbReference type="PROSITE" id="PS51910">
    <property type="entry name" value="GH18_2"/>
    <property type="match status" value="1"/>
</dbReference>
<keyword evidence="5" id="KW-0325">Glycoprotein</keyword>
<dbReference type="KEGG" id="lve:103068312"/>
<evidence type="ECO:0000256" key="5">
    <source>
        <dbReference type="ARBA" id="ARBA00023180"/>
    </source>
</evidence>
<evidence type="ECO:0000313" key="14">
    <source>
        <dbReference type="RefSeq" id="XP_007449415.1"/>
    </source>
</evidence>